<reference evidence="2 3" key="1">
    <citation type="submission" date="2016-09" db="EMBL/GenBank/DDBJ databases">
        <authorList>
            <person name="Capua I."/>
            <person name="De Benedictis P."/>
            <person name="Joannis T."/>
            <person name="Lombin L.H."/>
            <person name="Cattoli G."/>
        </authorList>
    </citation>
    <scope>NUCLEOTIDE SEQUENCE [LARGE SCALE GENOMIC DNA]</scope>
    <source>
        <strain evidence="2 3">UB20</strain>
    </source>
</reference>
<gene>
    <name evidence="2" type="ORF">TFUB20_00783</name>
</gene>
<sequence length="875" mass="101032" precursor="true">MNHVRRYFIWFFAWCITTMAVAQQSLTGQIKDVRTDQPVPNVYVMLMSEDGANILAYAFSTKNGFYTIDYPDEKRQTFLISTSCVGYETFKQKISSRLQVFDIALKESVIPLREVKITSSPIHRRGDTINYYMANFIRPQDRSLADVLARMPGIEVRKDGQVKYGGKPINRFYIEDMNLLERRYSLATKNLSPSDIATVQVYENHEPIKMMRGRSDPEQAALNIKLKEGARARWLYAIDFGLGAWPPLYNATATSARFAQKNQTLIVGKIDNTGADIFQELKLHSLGARGKVFVLGQDEGASDRFWPIRSSADLFVRDRARFNTSSIVSLNHLRRTAADTDLRLNINYGYEREERERNIETAYHFKKQPPVILRDYTSQAANWHKTESELTFQANKSTYYLEEKLTANVHWKDIAADIKAPRHQMTQQMTLPRIHLRNKTSFSRLIGNVSLGVENETEYTRLPQQLTIESTDTLPLFGVQAVKQSVTFDEAFSHTYATAGYKRRHHTFDLTMGGILTWQRIRSQLTPYPEVAGHYTNDLQWRSGRFYAQPSYRFIYGKWNIRTSFAVNSLHTDYSGRRNRHTYINPHMRVIFDSKSGLKLSAGYSRNVRYGNLDGMETGYMMTRYNTFSRGIDQLQRKATQTIDVDATYKTFSQFMTLNYNMIYSQYNDNLMPVSFIRDMYAFYGQEVRNKTFSSWTNRLSVNKLFTGISLIAGLSLSYNRSGSSIEQQGTNYDYINHSLGIEPSLRWNASPKLNFDYTMDASLSGISVNRQPVPTYIPLVEHRLYTFFGATDKLSFTLNLQHFYNKAPGASSSNLLFADLGILYAFKYLTIGLDWTNLLNRKEHITTRYSTINTVMYTERLRPSEVLISIRFKH</sequence>
<dbReference type="SUPFAM" id="SSF56935">
    <property type="entry name" value="Porins"/>
    <property type="match status" value="1"/>
</dbReference>
<dbReference type="EMBL" id="FMMM01000026">
    <property type="protein sequence ID" value="SCQ19666.1"/>
    <property type="molecule type" value="Genomic_DNA"/>
</dbReference>
<name>A0A1D3UHN3_TANFO</name>
<feature type="signal peptide" evidence="1">
    <location>
        <begin position="1"/>
        <end position="22"/>
    </location>
</feature>
<dbReference type="OrthoDB" id="603275at2"/>
<dbReference type="Proteomes" id="UP000182057">
    <property type="component" value="Unassembled WGS sequence"/>
</dbReference>
<proteinExistence type="predicted"/>
<feature type="chain" id="PRO_5008922410" description="TonB-dependent receptor" evidence="1">
    <location>
        <begin position="23"/>
        <end position="875"/>
    </location>
</feature>
<evidence type="ECO:0000313" key="2">
    <source>
        <dbReference type="EMBL" id="SCQ19666.1"/>
    </source>
</evidence>
<dbReference type="AlphaFoldDB" id="A0A1D3UHN3"/>
<organism evidence="2 3">
    <name type="scientific">Tannerella forsythia</name>
    <name type="common">Bacteroides forsythus</name>
    <dbReference type="NCBI Taxonomy" id="28112"/>
    <lineage>
        <taxon>Bacteria</taxon>
        <taxon>Pseudomonadati</taxon>
        <taxon>Bacteroidota</taxon>
        <taxon>Bacteroidia</taxon>
        <taxon>Bacteroidales</taxon>
        <taxon>Tannerellaceae</taxon>
        <taxon>Tannerella</taxon>
    </lineage>
</organism>
<evidence type="ECO:0008006" key="4">
    <source>
        <dbReference type="Google" id="ProtNLM"/>
    </source>
</evidence>
<evidence type="ECO:0000256" key="1">
    <source>
        <dbReference type="SAM" id="SignalP"/>
    </source>
</evidence>
<evidence type="ECO:0000313" key="3">
    <source>
        <dbReference type="Proteomes" id="UP000182057"/>
    </source>
</evidence>
<dbReference type="SUPFAM" id="SSF49464">
    <property type="entry name" value="Carboxypeptidase regulatory domain-like"/>
    <property type="match status" value="1"/>
</dbReference>
<dbReference type="RefSeq" id="WP_074449572.1">
    <property type="nucleotide sequence ID" value="NZ_FMMM01000026.1"/>
</dbReference>
<protein>
    <recommendedName>
        <fullName evidence="4">TonB-dependent receptor</fullName>
    </recommendedName>
</protein>
<accession>A0A1D3UHN3</accession>
<dbReference type="InterPro" id="IPR008969">
    <property type="entry name" value="CarboxyPept-like_regulatory"/>
</dbReference>
<keyword evidence="1" id="KW-0732">Signal</keyword>